<organism evidence="2 3">
    <name type="scientific">Orchesella cincta</name>
    <name type="common">Springtail</name>
    <name type="synonym">Podura cincta</name>
    <dbReference type="NCBI Taxonomy" id="48709"/>
    <lineage>
        <taxon>Eukaryota</taxon>
        <taxon>Metazoa</taxon>
        <taxon>Ecdysozoa</taxon>
        <taxon>Arthropoda</taxon>
        <taxon>Hexapoda</taxon>
        <taxon>Collembola</taxon>
        <taxon>Entomobryomorpha</taxon>
        <taxon>Entomobryoidea</taxon>
        <taxon>Orchesellidae</taxon>
        <taxon>Orchesellinae</taxon>
        <taxon>Orchesella</taxon>
    </lineage>
</organism>
<protein>
    <submittedName>
        <fullName evidence="2">Glutamate-1-semialdehyde 2,1-aminomutase</fullName>
    </submittedName>
</protein>
<reference evidence="2 3" key="1">
    <citation type="journal article" date="2016" name="Genome Biol. Evol.">
        <title>Gene Family Evolution Reflects Adaptation to Soil Environmental Stressors in the Genome of the Collembolan Orchesella cincta.</title>
        <authorList>
            <person name="Faddeeva-Vakhrusheva A."/>
            <person name="Derks M.F."/>
            <person name="Anvar S.Y."/>
            <person name="Agamennone V."/>
            <person name="Suring W."/>
            <person name="Smit S."/>
            <person name="van Straalen N.M."/>
            <person name="Roelofs D."/>
        </authorList>
    </citation>
    <scope>NUCLEOTIDE SEQUENCE [LARGE SCALE GENOMIC DNA]</scope>
    <source>
        <tissue evidence="2">Mixed pool</tissue>
    </source>
</reference>
<feature type="region of interest" description="Disordered" evidence="1">
    <location>
        <begin position="78"/>
        <end position="105"/>
    </location>
</feature>
<feature type="compositionally biased region" description="Low complexity" evidence="1">
    <location>
        <begin position="88"/>
        <end position="97"/>
    </location>
</feature>
<keyword evidence="3" id="KW-1185">Reference proteome</keyword>
<name>A0A1D2MNS8_ORCCI</name>
<feature type="compositionally biased region" description="Polar residues" evidence="1">
    <location>
        <begin position="78"/>
        <end position="87"/>
    </location>
</feature>
<evidence type="ECO:0000313" key="3">
    <source>
        <dbReference type="Proteomes" id="UP000094527"/>
    </source>
</evidence>
<dbReference type="EMBL" id="LJIJ01000797">
    <property type="protein sequence ID" value="ODM94511.1"/>
    <property type="molecule type" value="Genomic_DNA"/>
</dbReference>
<evidence type="ECO:0000313" key="2">
    <source>
        <dbReference type="EMBL" id="ODM94511.1"/>
    </source>
</evidence>
<sequence>VEDGEKDACRQRTNLPYLTSSVPKSLSCVESTHDTYTHVLLNEKRITGGMLLDSSSRTNIRPCLYLIWVRMNSLPLSMSESQTRPQKTPSTTNTPTTAKGDTGGVRRCWDEAFEAESSDSDEDKEIDLKHKWLCLGPVGNHDTIPAVIATTTSFETNGQSSPNSSNPNISSSNSKAEFSKTVPNNWAQLPFSGLEEMSIDFIDSNNLLSSPTDK</sequence>
<feature type="compositionally biased region" description="Low complexity" evidence="1">
    <location>
        <begin position="160"/>
        <end position="174"/>
    </location>
</feature>
<dbReference type="AlphaFoldDB" id="A0A1D2MNS8"/>
<comment type="caution">
    <text evidence="2">The sequence shown here is derived from an EMBL/GenBank/DDBJ whole genome shotgun (WGS) entry which is preliminary data.</text>
</comment>
<accession>A0A1D2MNS8</accession>
<feature type="region of interest" description="Disordered" evidence="1">
    <location>
        <begin position="154"/>
        <end position="180"/>
    </location>
</feature>
<evidence type="ECO:0000256" key="1">
    <source>
        <dbReference type="SAM" id="MobiDB-lite"/>
    </source>
</evidence>
<feature type="non-terminal residue" evidence="2">
    <location>
        <position position="1"/>
    </location>
</feature>
<gene>
    <name evidence="2" type="ORF">Ocin01_12169</name>
</gene>
<dbReference type="Proteomes" id="UP000094527">
    <property type="component" value="Unassembled WGS sequence"/>
</dbReference>
<feature type="non-terminal residue" evidence="2">
    <location>
        <position position="214"/>
    </location>
</feature>
<proteinExistence type="predicted"/>